<dbReference type="CDD" id="cd09625">
    <property type="entry name" value="DOMON_like_cytochrome"/>
    <property type="match status" value="1"/>
</dbReference>
<keyword evidence="10" id="KW-1185">Reference proteome</keyword>
<keyword evidence="3" id="KW-0479">Metal-binding</keyword>
<keyword evidence="1" id="KW-0813">Transport</keyword>
<feature type="compositionally biased region" description="Polar residues" evidence="6">
    <location>
        <begin position="203"/>
        <end position="212"/>
    </location>
</feature>
<dbReference type="InterPro" id="IPR019020">
    <property type="entry name" value="Cyt-c552/DMSO_Rdtase_haem-bd"/>
</dbReference>
<proteinExistence type="predicted"/>
<keyword evidence="5" id="KW-0408">Iron</keyword>
<accession>A0A1D7TNP6</accession>
<evidence type="ECO:0000256" key="1">
    <source>
        <dbReference type="ARBA" id="ARBA00022448"/>
    </source>
</evidence>
<dbReference type="GO" id="GO:0020037">
    <property type="term" value="F:heme binding"/>
    <property type="evidence" value="ECO:0007669"/>
    <property type="project" value="InterPro"/>
</dbReference>
<dbReference type="RefSeq" id="WP_069479135.1">
    <property type="nucleotide sequence ID" value="NZ_CP017111.1"/>
</dbReference>
<dbReference type="AlphaFoldDB" id="A0A1D7TNP6"/>
<feature type="chain" id="PRO_5009099544" evidence="7">
    <location>
        <begin position="30"/>
        <end position="354"/>
    </location>
</feature>
<dbReference type="SUPFAM" id="SSF49344">
    <property type="entry name" value="CBD9-like"/>
    <property type="match status" value="1"/>
</dbReference>
<protein>
    <submittedName>
        <fullName evidence="9">OmpR like regulatory protein</fullName>
    </submittedName>
</protein>
<name>A0A1D7TNP6_9BACT</name>
<evidence type="ECO:0000256" key="3">
    <source>
        <dbReference type="ARBA" id="ARBA00022723"/>
    </source>
</evidence>
<feature type="region of interest" description="Disordered" evidence="6">
    <location>
        <begin position="203"/>
        <end position="244"/>
    </location>
</feature>
<dbReference type="Gene3D" id="2.60.40.1190">
    <property type="match status" value="1"/>
</dbReference>
<dbReference type="GO" id="GO:0046872">
    <property type="term" value="F:metal ion binding"/>
    <property type="evidence" value="ECO:0007669"/>
    <property type="project" value="UniProtKB-KW"/>
</dbReference>
<dbReference type="STRING" id="1193502.SHALO_2863"/>
<evidence type="ECO:0000256" key="6">
    <source>
        <dbReference type="SAM" id="MobiDB-lite"/>
    </source>
</evidence>
<keyword evidence="4" id="KW-0249">Electron transport</keyword>
<organism evidence="9 10">
    <name type="scientific">Sulfurospirillum halorespirans DSM 13726</name>
    <dbReference type="NCBI Taxonomy" id="1193502"/>
    <lineage>
        <taxon>Bacteria</taxon>
        <taxon>Pseudomonadati</taxon>
        <taxon>Campylobacterota</taxon>
        <taxon>Epsilonproteobacteria</taxon>
        <taxon>Campylobacterales</taxon>
        <taxon>Sulfurospirillaceae</taxon>
        <taxon>Sulfurospirillum</taxon>
    </lineage>
</organism>
<dbReference type="EMBL" id="CP017111">
    <property type="protein sequence ID" value="AOO66615.1"/>
    <property type="molecule type" value="Genomic_DNA"/>
</dbReference>
<keyword evidence="7" id="KW-0732">Signal</keyword>
<evidence type="ECO:0000313" key="10">
    <source>
        <dbReference type="Proteomes" id="UP000094609"/>
    </source>
</evidence>
<feature type="signal peptide" evidence="7">
    <location>
        <begin position="1"/>
        <end position="29"/>
    </location>
</feature>
<evidence type="ECO:0000256" key="4">
    <source>
        <dbReference type="ARBA" id="ARBA00022982"/>
    </source>
</evidence>
<dbReference type="SMART" id="SM00887">
    <property type="entry name" value="EB_dh"/>
    <property type="match status" value="1"/>
</dbReference>
<feature type="compositionally biased region" description="Basic and acidic residues" evidence="6">
    <location>
        <begin position="213"/>
        <end position="228"/>
    </location>
</feature>
<evidence type="ECO:0000256" key="7">
    <source>
        <dbReference type="SAM" id="SignalP"/>
    </source>
</evidence>
<evidence type="ECO:0000256" key="2">
    <source>
        <dbReference type="ARBA" id="ARBA00022617"/>
    </source>
</evidence>
<reference evidence="10" key="1">
    <citation type="submission" date="2016-08" db="EMBL/GenBank/DDBJ databases">
        <title>Complete genome sequence of the organohalide-respiring Epsilonproteobacterium Sulfurospirillum halorespirans.</title>
        <authorList>
            <person name="Goris T."/>
            <person name="Zimmermann J."/>
            <person name="Schenz B."/>
            <person name="Lemos M."/>
            <person name="Hackermueller J."/>
            <person name="Diekert G."/>
        </authorList>
    </citation>
    <scope>NUCLEOTIDE SEQUENCE [LARGE SCALE GENOMIC DNA]</scope>
    <source>
        <strain>DSM 13726</strain>
        <strain evidence="10">PCE-M2</strain>
    </source>
</reference>
<feature type="domain" description="Cytochrome c-552/DMSO reductase-like haem-binding" evidence="8">
    <location>
        <begin position="48"/>
        <end position="347"/>
    </location>
</feature>
<dbReference type="Proteomes" id="UP000094609">
    <property type="component" value="Chromosome"/>
</dbReference>
<evidence type="ECO:0000313" key="9">
    <source>
        <dbReference type="EMBL" id="AOO66615.1"/>
    </source>
</evidence>
<dbReference type="Pfam" id="PF09459">
    <property type="entry name" value="EB_dh"/>
    <property type="match status" value="1"/>
</dbReference>
<evidence type="ECO:0000259" key="8">
    <source>
        <dbReference type="SMART" id="SM00887"/>
    </source>
</evidence>
<sequence length="354" mass="39307">MKGFSHKISTAGLSVVMASMMLLSSSVFAAEYTLESAKGSPATLDANDAIWAKAKEVSVPLSETPYKPNNYKGITKTTAVLKSVHDDKNIYIKLQYDDPTMSTNREPWIKQADGTWKKMKDVDETNHENTYYEDKAAFFWNINTKGFEKKGCAIACHMAKDGLNNGISDTSPGRKYTRAEGETIDMWHWKSVRTGLSTGMTDDQYVNSNTDPKVSKDWGRSGDEKLGGGDKANVNADKTAPEFMSKNPDKTKTWILEEDKVPFVDTFKAGDMVPGIVVGKLSGSRGDIETNASWANGKWTLVMKRALVTTHPKSAEQDVQFSDLKKPYFFGVSVFDNSAINHMYHDGSIELLFK</sequence>
<dbReference type="KEGG" id="shal:SHALO_2863"/>
<keyword evidence="2" id="KW-0349">Heme</keyword>
<evidence type="ECO:0000256" key="5">
    <source>
        <dbReference type="ARBA" id="ARBA00023004"/>
    </source>
</evidence>
<dbReference type="PATRIC" id="fig|1193502.14.peg.2898"/>
<gene>
    <name evidence="9" type="ORF">SHALO_2863</name>
</gene>